<keyword evidence="4" id="KW-1133">Transmembrane helix</keyword>
<dbReference type="PROSITE" id="PS50043">
    <property type="entry name" value="HTH_LUXR_2"/>
    <property type="match status" value="1"/>
</dbReference>
<evidence type="ECO:0000313" key="6">
    <source>
        <dbReference type="EMBL" id="KGE70926.1"/>
    </source>
</evidence>
<evidence type="ECO:0000256" key="2">
    <source>
        <dbReference type="ARBA" id="ARBA00023125"/>
    </source>
</evidence>
<keyword evidence="3" id="KW-0804">Transcription</keyword>
<keyword evidence="7" id="KW-1185">Reference proteome</keyword>
<feature type="transmembrane region" description="Helical" evidence="4">
    <location>
        <begin position="163"/>
        <end position="186"/>
    </location>
</feature>
<sequence>MSHILFFLYILLLAGGTAGVASLAILHYRLRHRLSGLFLFVNTCLVGALFLSLVSYYLKSLIVYPADLRGLFGGISYLLGILVYGGTAVALLPLPGTQRAGLIGFTGLVILAMGIQFGFLVTESVRAMEVMRLPLMGVISGYLAYLGWTMIRVRVVPASETLDWLVTALGWVTLVFALGSAGYYLAARFLPVLAGLEISLDYIVALAWSGVSVAAFLRYLRLPQAVWAEEEISPAFIKQYGITARELDVIRQVSRGLSNKQIAQELGVSFTTIRTHLYNIFQKTGVQSRVELLRCISGYRE</sequence>
<reference evidence="6 7" key="1">
    <citation type="submission" date="2014-05" db="EMBL/GenBank/DDBJ databases">
        <title>De novo Genome Sequence of Spirocheata sp.</title>
        <authorList>
            <person name="Shivani Y."/>
            <person name="Subhash Y."/>
            <person name="Tushar L."/>
            <person name="Sasikala C."/>
            <person name="Ramana C.V."/>
        </authorList>
    </citation>
    <scope>NUCLEOTIDE SEQUENCE [LARGE SCALE GENOMIC DNA]</scope>
    <source>
        <strain evidence="6 7">JC230</strain>
    </source>
</reference>
<dbReference type="PANTHER" id="PTHR44688">
    <property type="entry name" value="DNA-BINDING TRANSCRIPTIONAL ACTIVATOR DEVR_DOSR"/>
    <property type="match status" value="1"/>
</dbReference>
<dbReference type="PRINTS" id="PR00038">
    <property type="entry name" value="HTHLUXR"/>
</dbReference>
<dbReference type="OrthoDB" id="371301at2"/>
<gene>
    <name evidence="6" type="ORF">DC28_13360</name>
</gene>
<dbReference type="Proteomes" id="UP000029692">
    <property type="component" value="Unassembled WGS sequence"/>
</dbReference>
<dbReference type="Pfam" id="PF00196">
    <property type="entry name" value="GerE"/>
    <property type="match status" value="1"/>
</dbReference>
<evidence type="ECO:0000256" key="3">
    <source>
        <dbReference type="ARBA" id="ARBA00023163"/>
    </source>
</evidence>
<feature type="transmembrane region" description="Helical" evidence="4">
    <location>
        <begin position="6"/>
        <end position="26"/>
    </location>
</feature>
<dbReference type="InterPro" id="IPR036388">
    <property type="entry name" value="WH-like_DNA-bd_sf"/>
</dbReference>
<protein>
    <recommendedName>
        <fullName evidence="5">HTH luxR-type domain-containing protein</fullName>
    </recommendedName>
</protein>
<dbReference type="InterPro" id="IPR000792">
    <property type="entry name" value="Tscrpt_reg_LuxR_C"/>
</dbReference>
<keyword evidence="1" id="KW-0805">Transcription regulation</keyword>
<feature type="transmembrane region" description="Helical" evidence="4">
    <location>
        <begin position="70"/>
        <end position="94"/>
    </location>
</feature>
<dbReference type="PANTHER" id="PTHR44688:SF16">
    <property type="entry name" value="DNA-BINDING TRANSCRIPTIONAL ACTIVATOR DEVR_DOSR"/>
    <property type="match status" value="1"/>
</dbReference>
<evidence type="ECO:0000256" key="1">
    <source>
        <dbReference type="ARBA" id="ARBA00023015"/>
    </source>
</evidence>
<dbReference type="InterPro" id="IPR016032">
    <property type="entry name" value="Sig_transdc_resp-reg_C-effctor"/>
</dbReference>
<evidence type="ECO:0000259" key="5">
    <source>
        <dbReference type="PROSITE" id="PS50043"/>
    </source>
</evidence>
<comment type="caution">
    <text evidence="6">The sequence shown here is derived from an EMBL/GenBank/DDBJ whole genome shotgun (WGS) entry which is preliminary data.</text>
</comment>
<feature type="domain" description="HTH luxR-type" evidence="5">
    <location>
        <begin position="235"/>
        <end position="300"/>
    </location>
</feature>
<dbReference type="PROSITE" id="PS00622">
    <property type="entry name" value="HTH_LUXR_1"/>
    <property type="match status" value="1"/>
</dbReference>
<dbReference type="SUPFAM" id="SSF46894">
    <property type="entry name" value="C-terminal effector domain of the bipartite response regulators"/>
    <property type="match status" value="1"/>
</dbReference>
<name>A0A098QTN8_9SPIO</name>
<dbReference type="EMBL" id="JNUP01000071">
    <property type="protein sequence ID" value="KGE70926.1"/>
    <property type="molecule type" value="Genomic_DNA"/>
</dbReference>
<dbReference type="eggNOG" id="COG2197">
    <property type="taxonomic scope" value="Bacteria"/>
</dbReference>
<dbReference type="GO" id="GO:0003677">
    <property type="term" value="F:DNA binding"/>
    <property type="evidence" value="ECO:0007669"/>
    <property type="project" value="UniProtKB-KW"/>
</dbReference>
<evidence type="ECO:0000313" key="7">
    <source>
        <dbReference type="Proteomes" id="UP000029692"/>
    </source>
</evidence>
<dbReference type="STRING" id="1480694.DC28_13360"/>
<feature type="transmembrane region" description="Helical" evidence="4">
    <location>
        <begin position="133"/>
        <end position="151"/>
    </location>
</feature>
<organism evidence="6 7">
    <name type="scientific">Spirochaeta lutea</name>
    <dbReference type="NCBI Taxonomy" id="1480694"/>
    <lineage>
        <taxon>Bacteria</taxon>
        <taxon>Pseudomonadati</taxon>
        <taxon>Spirochaetota</taxon>
        <taxon>Spirochaetia</taxon>
        <taxon>Spirochaetales</taxon>
        <taxon>Spirochaetaceae</taxon>
        <taxon>Spirochaeta</taxon>
    </lineage>
</organism>
<dbReference type="GO" id="GO:0006355">
    <property type="term" value="P:regulation of DNA-templated transcription"/>
    <property type="evidence" value="ECO:0007669"/>
    <property type="project" value="InterPro"/>
</dbReference>
<proteinExistence type="predicted"/>
<feature type="transmembrane region" description="Helical" evidence="4">
    <location>
        <begin position="38"/>
        <end position="58"/>
    </location>
</feature>
<feature type="transmembrane region" description="Helical" evidence="4">
    <location>
        <begin position="101"/>
        <end position="121"/>
    </location>
</feature>
<accession>A0A098QTN8</accession>
<dbReference type="AlphaFoldDB" id="A0A098QTN8"/>
<dbReference type="CDD" id="cd06170">
    <property type="entry name" value="LuxR_C_like"/>
    <property type="match status" value="1"/>
</dbReference>
<dbReference type="Gene3D" id="1.10.10.10">
    <property type="entry name" value="Winged helix-like DNA-binding domain superfamily/Winged helix DNA-binding domain"/>
    <property type="match status" value="1"/>
</dbReference>
<feature type="transmembrane region" description="Helical" evidence="4">
    <location>
        <begin position="198"/>
        <end position="217"/>
    </location>
</feature>
<keyword evidence="4" id="KW-0472">Membrane</keyword>
<dbReference type="RefSeq" id="WP_037549502.1">
    <property type="nucleotide sequence ID" value="NZ_JNUP01000071.1"/>
</dbReference>
<keyword evidence="2" id="KW-0238">DNA-binding</keyword>
<dbReference type="SMART" id="SM00421">
    <property type="entry name" value="HTH_LUXR"/>
    <property type="match status" value="1"/>
</dbReference>
<keyword evidence="4" id="KW-0812">Transmembrane</keyword>
<evidence type="ECO:0000256" key="4">
    <source>
        <dbReference type="SAM" id="Phobius"/>
    </source>
</evidence>